<reference evidence="2 5" key="2">
    <citation type="submission" date="2019-10" db="EMBL/GenBank/DDBJ databases">
        <title>Prolixibacter strains distinguished by the presence of nitrate reductase genes were adept at nitrate-dependent anaerobic corrosion of metallic iron and carbon steel.</title>
        <authorList>
            <person name="Iino T."/>
            <person name="Shono N."/>
            <person name="Ito K."/>
            <person name="Nakamura R."/>
            <person name="Sueoka K."/>
            <person name="Harayama S."/>
            <person name="Ohkuma M."/>
        </authorList>
    </citation>
    <scope>NUCLEOTIDE SEQUENCE [LARGE SCALE GENOMIC DNA]</scope>
    <source>
        <strain evidence="2 5">MIC1-1</strain>
    </source>
</reference>
<dbReference type="OrthoDB" id="9792592at2"/>
<dbReference type="AlphaFoldDB" id="A0A2P8C732"/>
<gene>
    <name evidence="3" type="ORF">CLV93_11358</name>
    <name evidence="2" type="ORF">JCM18694_26830</name>
</gene>
<dbReference type="Gene3D" id="3.40.1260.10">
    <property type="entry name" value="DsrEFH-like"/>
    <property type="match status" value="1"/>
</dbReference>
<feature type="coiled-coil region" evidence="1">
    <location>
        <begin position="2"/>
        <end position="29"/>
    </location>
</feature>
<evidence type="ECO:0000256" key="1">
    <source>
        <dbReference type="SAM" id="Coils"/>
    </source>
</evidence>
<dbReference type="EMBL" id="BLAU01000001">
    <property type="protein sequence ID" value="GET22437.1"/>
    <property type="molecule type" value="Genomic_DNA"/>
</dbReference>
<protein>
    <submittedName>
        <fullName evidence="3">Peroxiredoxin family protein</fullName>
    </submittedName>
</protein>
<evidence type="ECO:0000313" key="3">
    <source>
        <dbReference type="EMBL" id="PSK80764.1"/>
    </source>
</evidence>
<dbReference type="InterPro" id="IPR027396">
    <property type="entry name" value="DsrEFH-like"/>
</dbReference>
<organism evidence="3 4">
    <name type="scientific">Prolixibacter denitrificans</name>
    <dbReference type="NCBI Taxonomy" id="1541063"/>
    <lineage>
        <taxon>Bacteria</taxon>
        <taxon>Pseudomonadati</taxon>
        <taxon>Bacteroidota</taxon>
        <taxon>Bacteroidia</taxon>
        <taxon>Marinilabiliales</taxon>
        <taxon>Prolixibacteraceae</taxon>
        <taxon>Prolixibacter</taxon>
    </lineage>
</organism>
<dbReference type="Proteomes" id="UP000240621">
    <property type="component" value="Unassembled WGS sequence"/>
</dbReference>
<sequence>MELVAEEKILELERRIKQLEATKKKDQLSMVVFSGELDKLLAAMIIATGATAMDMEVKLFFTFWAISALRDKEKRAKKKELTSKMFGAMLPKGTSDVKLSKMNMAGAGLSMLKSLMKKKNVASLDDLLKTAGELGVEINICEMSMDLMGLSKDEMIDYPDLNYCGVGTYLADAEESAIQLFI</sequence>
<comment type="caution">
    <text evidence="3">The sequence shown here is derived from an EMBL/GenBank/DDBJ whole genome shotgun (WGS) entry which is preliminary data.</text>
</comment>
<dbReference type="EMBL" id="PYGC01000013">
    <property type="protein sequence ID" value="PSK80764.1"/>
    <property type="molecule type" value="Genomic_DNA"/>
</dbReference>
<dbReference type="Proteomes" id="UP000396862">
    <property type="component" value="Unassembled WGS sequence"/>
</dbReference>
<dbReference type="PANTHER" id="PTHR34655">
    <property type="entry name" value="CONSERVED WITHIN P. AEROPHILUM"/>
    <property type="match status" value="1"/>
</dbReference>
<dbReference type="InterPro" id="IPR032836">
    <property type="entry name" value="DsrE2-like"/>
</dbReference>
<name>A0A2P8C732_9BACT</name>
<evidence type="ECO:0000313" key="5">
    <source>
        <dbReference type="Proteomes" id="UP000396862"/>
    </source>
</evidence>
<reference evidence="3 4" key="1">
    <citation type="submission" date="2018-03" db="EMBL/GenBank/DDBJ databases">
        <title>Genomic Encyclopedia of Archaeal and Bacterial Type Strains, Phase II (KMG-II): from individual species to whole genera.</title>
        <authorList>
            <person name="Goeker M."/>
        </authorList>
    </citation>
    <scope>NUCLEOTIDE SEQUENCE [LARGE SCALE GENOMIC DNA]</scope>
    <source>
        <strain evidence="3 4">DSM 27267</strain>
    </source>
</reference>
<accession>A0A2P8C732</accession>
<evidence type="ECO:0000313" key="2">
    <source>
        <dbReference type="EMBL" id="GET22437.1"/>
    </source>
</evidence>
<keyword evidence="5" id="KW-1185">Reference proteome</keyword>
<dbReference type="RefSeq" id="WP_106543625.1">
    <property type="nucleotide sequence ID" value="NZ_BLAU01000001.1"/>
</dbReference>
<keyword evidence="1" id="KW-0175">Coiled coil</keyword>
<dbReference type="SUPFAM" id="SSF75169">
    <property type="entry name" value="DsrEFH-like"/>
    <property type="match status" value="1"/>
</dbReference>
<proteinExistence type="predicted"/>
<evidence type="ECO:0000313" key="4">
    <source>
        <dbReference type="Proteomes" id="UP000240621"/>
    </source>
</evidence>
<dbReference type="PANTHER" id="PTHR34655:SF2">
    <property type="entry name" value="PEROXIREDOXIN FAMILY PROTEIN"/>
    <property type="match status" value="1"/>
</dbReference>
<dbReference type="Pfam" id="PF13686">
    <property type="entry name" value="DrsE_2"/>
    <property type="match status" value="1"/>
</dbReference>